<organism evidence="2 3">
    <name type="scientific">Dyadobacter jiangsuensis</name>
    <dbReference type="NCBI Taxonomy" id="1591085"/>
    <lineage>
        <taxon>Bacteria</taxon>
        <taxon>Pseudomonadati</taxon>
        <taxon>Bacteroidota</taxon>
        <taxon>Cytophagia</taxon>
        <taxon>Cytophagales</taxon>
        <taxon>Spirosomataceae</taxon>
        <taxon>Dyadobacter</taxon>
    </lineage>
</organism>
<sequence>MKRAHIIFCLFFPTLFGLLVNASRAQNQVRIMTNVLPPYSPYIQDYPGTGSRVQVFISNLSGKDLSVRLLGKLEGDNGVVIRTSINYRPLRPLELRATDVSRMLTRAELEGLFDLAQIEVQGMNKNELYRGLPLPEGNYQLCVQAFDNATTRPLSAEFPMGCSGLIPVRIVEPPILISPFDNEEIVTKTPQTQLFSWSAPVGILPNQVEYTLRIVELPAEVNPNVYIDAMVLPRTGIEVQHLRTTTFLYGPSHPPLQSGKRYAWRVQAISTSQKLNFMNDGKSPVGVFTYGMMKALPGLEYITMTSPDQASPLRTKSMQVGSNNPLTFKWKLDQELEARLKETYHVPTQIKSILDHRAELNYQIRIANLGAKVSDSPVLVRQVRTPYFQIAQEDLPAGMTTGKKFEVSVELMGVSDLVHKQAQLPDEPLSSKPVAFSLFAKDLGSPKDTLTITGVLAFKYPGEVGEAHILPNTKVVLSKMEPGNYLLTVGYGTSDETGRYTIKVLKSALHGPDTLQTFTRCVIDPVNPFIQPFTTSGSYQTTNENTFQISRHEDKVYKVDGITWLASGYTLDLTAKQTYKDWPGAPDAKLDGQYVVIYRKTTGLQEYYKKFRLPVEGQIKNEQNSIQSIQKEVEKAGYQFIGISTLKANEDAYSATFEKLVYADKPYDNYKVYCPGCGQKPDDGQAVIFSRPKDKLVPQTARIEKALFNIETTEPPTMTFKGKLAYQFADAGKDGAEAKPLGNTQVHLQVVYQDMESKNVTSGIPGNGDDDITAFHKNYSQSLDTRVTGPDGSFEFKVKMKAPMPLGQLARTPLTGSGEFKRGGRIYKRTLRVVVDNEYYASPAADFGISVDQIMTPQGSFDFNTIIAKVKSYGLLVQVKSDTTAIQKAGYKQNLLGIKISVLRAVNKKIGVPGVYTGPPVDEGAGIQTIRKIDGNSFREIASGKSDVNGTITFPRMVKAKVENDLYFIATEQSDDGLNNYKLVSLKRITTNESWLGVYETDVNKLSADQIKASDKIGPEGKKRTIAGGAKINCRKGYKFRFKLDGGGADYTKELYLDVPEDAIKIAEYFKYKDWTPIPIESCQEANKYWIRDEIQDSPINRKVLLNESLIAPSSGGISVGTAIENKSGVVFADQYQWIKSDVVQRYLKPGPPTVRIRVVDKSNPTQGIKGALVALSYEPEDGSVGTMNRMTDENGSITPFTLKPGKNAKVKILAKGYNFYAVSTSGIKIKETPAICSECADCVCIGELLLGQNSNYPAVLMEPNTHITGRAIDYDTKSDQDKVLSFTGNKVPVTVASQGGDFGKPQKGAVQASSPGSKISEVGATAPKVNQLSGKGKVTPTALPELGSGQSMEAYVQADDGYIFKTQFNNGMWKFDIDAPSTAKILKVIPVNISYFNEERNINTELPKPTTLSEGRFNINAGDIDIYQRDHRITFKIFEKGPSGKGVRGAQVKLFGKNDPGFVFGPSDESGLVETRFKNVSTDNLYVDISAPGYVTQTVSVTNQESKIPKPKTVLLEPAAVVNGVVVTKSAQGAEVPLEGALVFVSAGKNASVKYSTLSKKDGSFSLDVDKNLSNCTIEASYNQGESGPTYIGVSANQVIPQAKGQSLKLTITTFDKFSIASIWGFPVTIKKIDPKTMKVTGVVNLADPGFGPFGTLKEKLTARFENVAFKPNPEKPKEGIPASETVELEDGVLDQLVYHTTPNIVVKDIKYNVKLTSLDAVANAGKLKIIRTPGTLKGKILAQAQVIDNSFNFSENLFNPGKNQLFLSDTTLSTGKPAVVAFDSEKSNIKWTNFAISQKDGSPMKLKFLAFNATSALNGSRLIQDEIHLAPEIECHVKDAIPSEFKIKIGDLVIKNNTIDKKSGETPLTFPLAGDWSVEIRNWELDFKKGGFYSTKGVVKTGKVDIPIKEFNLRSDFFKLDADPKDLELAGVAKLNLGGKAYFGYDAQTGSDKKGHWSMVIVPEGDSPAAKLPAGSLPGLTDVLEFQTVSLLDNGQDVVTFGSGNKSFRYFNIIDVRPTTIETGPDWFAFDSGLSTGIPNAPKDVSMRFIYSKPKGTNAIKLKTMIPGKYQFETSGYLNFEALNVKDADGGSSNGIYFADGIIAMKGFVEEPEKLHIDNVLLIHTANSTHITHNRNLDLNLERDLLKLKDNPIYTTNDDVSNKTDYTKNQLSMTLEGKTGLSELYCHQRVEGKQWKLMTFSGLPNGFEMWKKEEKNRLSFTAHGEIIADNQNIGLDGIPAPGGLGELSLVYDFKNSRLTGTLQMPPIDIPPSMTFSGGIGQVRVDKNGIYIVGSGTLENVPLPIPTTLKAGLMLGYYNSQDLSDATSVLFANSHRKNLPCSFNSTFKGIYATGEMNLPGGIGNFNHVYGLPGAQAEVGVDIYADGYVYGNYENGALSFGAGLGVGAKAYAYGTLLSVRAGGEVYVNGGVDARLTASTSPPGASLSLSSNIGAGFNATLTEAFSGLALPPLRADMQLIVTGNATVGKGSSPSVNFDITPKWTAGGNTCTSNTP</sequence>
<keyword evidence="1" id="KW-0732">Signal</keyword>
<protein>
    <submittedName>
        <fullName evidence="2">Uncharacterized protein</fullName>
    </submittedName>
</protein>
<evidence type="ECO:0000313" key="3">
    <source>
        <dbReference type="Proteomes" id="UP000241964"/>
    </source>
</evidence>
<keyword evidence="3" id="KW-1185">Reference proteome</keyword>
<evidence type="ECO:0000256" key="1">
    <source>
        <dbReference type="SAM" id="SignalP"/>
    </source>
</evidence>
<feature type="chain" id="PRO_5015139069" evidence="1">
    <location>
        <begin position="26"/>
        <end position="2514"/>
    </location>
</feature>
<dbReference type="RefSeq" id="WP_146151535.1">
    <property type="nucleotide sequence ID" value="NZ_PYAS01000003.1"/>
</dbReference>
<dbReference type="Proteomes" id="UP000241964">
    <property type="component" value="Unassembled WGS sequence"/>
</dbReference>
<comment type="caution">
    <text evidence="2">The sequence shown here is derived from an EMBL/GenBank/DDBJ whole genome shotgun (WGS) entry which is preliminary data.</text>
</comment>
<dbReference type="OrthoDB" id="1521695at2"/>
<dbReference type="EMBL" id="PYAS01000003">
    <property type="protein sequence ID" value="PSL31577.1"/>
    <property type="molecule type" value="Genomic_DNA"/>
</dbReference>
<feature type="signal peptide" evidence="1">
    <location>
        <begin position="1"/>
        <end position="25"/>
    </location>
</feature>
<name>A0A2P8GCA2_9BACT</name>
<dbReference type="InterPro" id="IPR013783">
    <property type="entry name" value="Ig-like_fold"/>
</dbReference>
<gene>
    <name evidence="2" type="ORF">CLV60_103443</name>
</gene>
<accession>A0A2P8GCA2</accession>
<evidence type="ECO:0000313" key="2">
    <source>
        <dbReference type="EMBL" id="PSL31577.1"/>
    </source>
</evidence>
<proteinExistence type="predicted"/>
<dbReference type="Gene3D" id="2.60.40.10">
    <property type="entry name" value="Immunoglobulins"/>
    <property type="match status" value="1"/>
</dbReference>
<reference evidence="2 3" key="1">
    <citation type="submission" date="2018-03" db="EMBL/GenBank/DDBJ databases">
        <title>Genomic Encyclopedia of Archaeal and Bacterial Type Strains, Phase II (KMG-II): from individual species to whole genera.</title>
        <authorList>
            <person name="Goeker M."/>
        </authorList>
    </citation>
    <scope>NUCLEOTIDE SEQUENCE [LARGE SCALE GENOMIC DNA]</scope>
    <source>
        <strain evidence="2 3">DSM 29057</strain>
    </source>
</reference>